<reference evidence="3" key="1">
    <citation type="journal article" date="2018" name="Nat. Microbiol.">
        <title>Leveraging single-cell genomics to expand the fungal tree of life.</title>
        <authorList>
            <person name="Ahrendt S.R."/>
            <person name="Quandt C.A."/>
            <person name="Ciobanu D."/>
            <person name="Clum A."/>
            <person name="Salamov A."/>
            <person name="Andreopoulos B."/>
            <person name="Cheng J.F."/>
            <person name="Woyke T."/>
            <person name="Pelin A."/>
            <person name="Henrissat B."/>
            <person name="Reynolds N.K."/>
            <person name="Benny G.L."/>
            <person name="Smith M.E."/>
            <person name="James T.Y."/>
            <person name="Grigoriev I.V."/>
        </authorList>
    </citation>
    <scope>NUCLEOTIDE SEQUENCE [LARGE SCALE GENOMIC DNA]</scope>
</reference>
<keyword evidence="3" id="KW-1185">Reference proteome</keyword>
<sequence>MPFMKKWGTDFFGSFKTLRTSTVDVHICARITLQLRDLADLKFMKRHHKAIVQTMLYAQLARPFFFPLLCINDEFLPLRDGKDPRVRGKYRVGAMRSFSPIPAHGLGICHLRITNTGANADGDYNAAWAWLLNIKKLKRTCERMDSKSLNHVIWTDGMSLSISLQERVYSSPPKKTLPTIEEIKIKVGWGMDPGRGTLIGARIDKCTTIEKAFKPATVSTQPPDYPDHDGGEYPRDEDDSDNLTIDPERPLFLDTFAADKLPISNFSMAGYPARKLNALKKRLGIGELESNLPERAYTYPAAVARLKVTFKHTHRLEEFHDLHWHRQQRFRAHHLRQEALSKMVNSLIPRGLTANEIHVAYGAASFSSSSPGSAPSINIGF</sequence>
<evidence type="ECO:0000313" key="2">
    <source>
        <dbReference type="EMBL" id="RKO83418.1"/>
    </source>
</evidence>
<gene>
    <name evidence="2" type="ORF">BDK51DRAFT_28551</name>
</gene>
<evidence type="ECO:0000313" key="3">
    <source>
        <dbReference type="Proteomes" id="UP000269721"/>
    </source>
</evidence>
<proteinExistence type="predicted"/>
<feature type="compositionally biased region" description="Basic and acidic residues" evidence="1">
    <location>
        <begin position="225"/>
        <end position="234"/>
    </location>
</feature>
<feature type="region of interest" description="Disordered" evidence="1">
    <location>
        <begin position="216"/>
        <end position="241"/>
    </location>
</feature>
<dbReference type="Proteomes" id="UP000269721">
    <property type="component" value="Unassembled WGS sequence"/>
</dbReference>
<dbReference type="AlphaFoldDB" id="A0A4P9VYN3"/>
<protein>
    <submittedName>
        <fullName evidence="2">Uncharacterized protein</fullName>
    </submittedName>
</protein>
<accession>A0A4P9VYN3</accession>
<name>A0A4P9VYN3_9FUNG</name>
<evidence type="ECO:0000256" key="1">
    <source>
        <dbReference type="SAM" id="MobiDB-lite"/>
    </source>
</evidence>
<organism evidence="2 3">
    <name type="scientific">Blyttiomyces helicus</name>
    <dbReference type="NCBI Taxonomy" id="388810"/>
    <lineage>
        <taxon>Eukaryota</taxon>
        <taxon>Fungi</taxon>
        <taxon>Fungi incertae sedis</taxon>
        <taxon>Chytridiomycota</taxon>
        <taxon>Chytridiomycota incertae sedis</taxon>
        <taxon>Chytridiomycetes</taxon>
        <taxon>Chytridiomycetes incertae sedis</taxon>
        <taxon>Blyttiomyces</taxon>
    </lineage>
</organism>
<dbReference type="EMBL" id="ML001259">
    <property type="protein sequence ID" value="RKO83418.1"/>
    <property type="molecule type" value="Genomic_DNA"/>
</dbReference>